<evidence type="ECO:0000313" key="2">
    <source>
        <dbReference type="Proteomes" id="UP000509667"/>
    </source>
</evidence>
<evidence type="ECO:0000313" key="1">
    <source>
        <dbReference type="EMBL" id="QLH78476.1"/>
    </source>
</evidence>
<dbReference type="OrthoDB" id="351162at2157"/>
<proteinExistence type="predicted"/>
<name>A0A7D5TDS9_9EURY</name>
<dbReference type="GeneID" id="56079152"/>
<reference evidence="1 2" key="1">
    <citation type="submission" date="2020-07" db="EMBL/GenBank/DDBJ databases">
        <title>Halosimplex pelagicum sp. nov. and Halosimplex rubrum sp. nov., isolated from salted brown alga Laminaria, and emended description of the genus Halosimplex.</title>
        <authorList>
            <person name="Cui H."/>
        </authorList>
    </citation>
    <scope>NUCLEOTIDE SEQUENCE [LARGE SCALE GENOMIC DNA]</scope>
    <source>
        <strain evidence="1 2">R27</strain>
    </source>
</reference>
<organism evidence="1 2">
    <name type="scientific">Halosimplex rubrum</name>
    <dbReference type="NCBI Taxonomy" id="869889"/>
    <lineage>
        <taxon>Archaea</taxon>
        <taxon>Methanobacteriati</taxon>
        <taxon>Methanobacteriota</taxon>
        <taxon>Stenosarchaea group</taxon>
        <taxon>Halobacteria</taxon>
        <taxon>Halobacteriales</taxon>
        <taxon>Haloarculaceae</taxon>
        <taxon>Halosimplex</taxon>
    </lineage>
</organism>
<dbReference type="AlphaFoldDB" id="A0A7D5TDS9"/>
<keyword evidence="2" id="KW-1185">Reference proteome</keyword>
<dbReference type="RefSeq" id="WP_179908357.1">
    <property type="nucleotide sequence ID" value="NZ_CP058910.1"/>
</dbReference>
<accession>A0A7D5TDS9</accession>
<protein>
    <submittedName>
        <fullName evidence="1">Uncharacterized protein</fullName>
    </submittedName>
</protein>
<dbReference type="KEGG" id="hrr:HZS55_14775"/>
<dbReference type="Proteomes" id="UP000509667">
    <property type="component" value="Chromosome"/>
</dbReference>
<dbReference type="EMBL" id="CP058910">
    <property type="protein sequence ID" value="QLH78476.1"/>
    <property type="molecule type" value="Genomic_DNA"/>
</dbReference>
<gene>
    <name evidence="1" type="ORF">HZS55_14775</name>
</gene>
<sequence length="277" mass="31295">MATGDLPSGQYADIGSLDGRDVLIVDTDNIPIRTITDKARSNDSVEEYSDLIDTFKHLHKVSDGFPIKDWRGVSKVMNTEGGMIDEVIDRFHGRVHPQFLPVIEEALVLREMDRVRGLSQEEVYDIRSGIGQRYADRGHDPEEAQYLVSMCSMGYLDKGSVFDQMYSDLVINGKKTENEYRDTFKMYVSNNPFAVFVRPQDKSVADLVDEATDKAGQIFDWPGSPEFVDVCAKGGARALARDARAELQNEFDGEMEVTRNDELEQYILTLHPNVTIR</sequence>